<dbReference type="SUPFAM" id="SSF56112">
    <property type="entry name" value="Protein kinase-like (PK-like)"/>
    <property type="match status" value="1"/>
</dbReference>
<evidence type="ECO:0008006" key="3">
    <source>
        <dbReference type="Google" id="ProtNLM"/>
    </source>
</evidence>
<dbReference type="Proteomes" id="UP001295794">
    <property type="component" value="Unassembled WGS sequence"/>
</dbReference>
<gene>
    <name evidence="1" type="ORF">MYCIT1_LOCUS5309</name>
</gene>
<comment type="caution">
    <text evidence="1">The sequence shown here is derived from an EMBL/GenBank/DDBJ whole genome shotgun (WGS) entry which is preliminary data.</text>
</comment>
<accession>A0AAD2GWF9</accession>
<sequence>MSQDQPLVIPFSLDEYGPAQPLTEEFEFSKRLQFWDGPIRAFLSERGYTLNRFEIFGDKGSTFGFMYPALEFSPSAAPKDPRYAFVDTPTSFVSLTSKPFKYHIYGKVAFAQETSHPEKHIAVKLIRNDSPEYQIMKTLLEDADGRFIRGLVPVLDLFPFCGHWLAVTPRWGDDARAPWPSTIGQALDLLEDALSGLAYLHERRIVHRVLNHLVLTFYLCVDIRQDISFSNMLTNHIPSQRFSDVSDAMRSRLRNQRVLTLGLFDYNLSLVFPRDTPLELARSSYEDYFLGAWKPHLDVGHGEYQYNPFAVDVLGVGYIIGRGFQHMTPVAPILAPVIDGLVHWHPPSRLTAAAALDLLRTLKAEYGPGIVNLAAPTFQSMGYDELPLLEEFDRWKGLPEEFIARWKHLRTPPVPFHRRLLHFLCSYEPVSIVVRQLRRLVDASCSRTYVSLSTDDICEPQL</sequence>
<reference evidence="1" key="1">
    <citation type="submission" date="2023-11" db="EMBL/GenBank/DDBJ databases">
        <authorList>
            <person name="De Vega J J."/>
            <person name="De Vega J J."/>
        </authorList>
    </citation>
    <scope>NUCLEOTIDE SEQUENCE</scope>
</reference>
<dbReference type="EMBL" id="CAVNYO010000071">
    <property type="protein sequence ID" value="CAK5264816.1"/>
    <property type="molecule type" value="Genomic_DNA"/>
</dbReference>
<keyword evidence="2" id="KW-1185">Reference proteome</keyword>
<organism evidence="1 2">
    <name type="scientific">Mycena citricolor</name>
    <dbReference type="NCBI Taxonomy" id="2018698"/>
    <lineage>
        <taxon>Eukaryota</taxon>
        <taxon>Fungi</taxon>
        <taxon>Dikarya</taxon>
        <taxon>Basidiomycota</taxon>
        <taxon>Agaricomycotina</taxon>
        <taxon>Agaricomycetes</taxon>
        <taxon>Agaricomycetidae</taxon>
        <taxon>Agaricales</taxon>
        <taxon>Marasmiineae</taxon>
        <taxon>Mycenaceae</taxon>
        <taxon>Mycena</taxon>
    </lineage>
</organism>
<protein>
    <recommendedName>
        <fullName evidence="3">Protein kinase domain-containing protein</fullName>
    </recommendedName>
</protein>
<evidence type="ECO:0000313" key="1">
    <source>
        <dbReference type="EMBL" id="CAK5264816.1"/>
    </source>
</evidence>
<name>A0AAD2GWF9_9AGAR</name>
<evidence type="ECO:0000313" key="2">
    <source>
        <dbReference type="Proteomes" id="UP001295794"/>
    </source>
</evidence>
<dbReference type="InterPro" id="IPR011009">
    <property type="entry name" value="Kinase-like_dom_sf"/>
</dbReference>
<proteinExistence type="predicted"/>
<dbReference type="AlphaFoldDB" id="A0AAD2GWF9"/>